<accession>A0A7W4PB85</accession>
<sequence length="165" mass="19165">MDMRRISGLFLRHRRELADYVNRRLHDRDLATDFVQETFLRFIEHGDALPAGACRSFLYSTARNLTVDHVRALRRRRTASVTHDDLAHIADDQPWPEEVAAARQKIRQLAAILDELPRLTRRIFVLNRVSGLNYRQVAARLDVSESTVQKHLATALRHLLRRLPA</sequence>
<dbReference type="Pfam" id="PF04542">
    <property type="entry name" value="Sigma70_r2"/>
    <property type="match status" value="1"/>
</dbReference>
<keyword evidence="4" id="KW-0804">Transcription</keyword>
<dbReference type="InterPro" id="IPR013325">
    <property type="entry name" value="RNA_pol_sigma_r2"/>
</dbReference>
<dbReference type="EMBL" id="JABEQI010000012">
    <property type="protein sequence ID" value="MBB2187917.1"/>
    <property type="molecule type" value="Genomic_DNA"/>
</dbReference>
<dbReference type="PANTHER" id="PTHR43133:SF63">
    <property type="entry name" value="RNA POLYMERASE SIGMA FACTOR FECI-RELATED"/>
    <property type="match status" value="1"/>
</dbReference>
<dbReference type="Gene3D" id="1.10.1740.10">
    <property type="match status" value="1"/>
</dbReference>
<dbReference type="InterPro" id="IPR013249">
    <property type="entry name" value="RNA_pol_sigma70_r4_t2"/>
</dbReference>
<name>A0A7W4PB85_GLULI</name>
<dbReference type="InterPro" id="IPR036388">
    <property type="entry name" value="WH-like_DNA-bd_sf"/>
</dbReference>
<evidence type="ECO:0000259" key="5">
    <source>
        <dbReference type="Pfam" id="PF04542"/>
    </source>
</evidence>
<evidence type="ECO:0000256" key="3">
    <source>
        <dbReference type="ARBA" id="ARBA00023082"/>
    </source>
</evidence>
<dbReference type="InterPro" id="IPR013324">
    <property type="entry name" value="RNA_pol_sigma_r3/r4-like"/>
</dbReference>
<dbReference type="GO" id="GO:0006352">
    <property type="term" value="P:DNA-templated transcription initiation"/>
    <property type="evidence" value="ECO:0007669"/>
    <property type="project" value="InterPro"/>
</dbReference>
<dbReference type="Pfam" id="PF08281">
    <property type="entry name" value="Sigma70_r4_2"/>
    <property type="match status" value="1"/>
</dbReference>
<comment type="similarity">
    <text evidence="1">Belongs to the sigma-70 factor family. ECF subfamily.</text>
</comment>
<evidence type="ECO:0000313" key="7">
    <source>
        <dbReference type="EMBL" id="MBB2187917.1"/>
    </source>
</evidence>
<dbReference type="InterPro" id="IPR014284">
    <property type="entry name" value="RNA_pol_sigma-70_dom"/>
</dbReference>
<keyword evidence="2" id="KW-0805">Transcription regulation</keyword>
<gene>
    <name evidence="7" type="ORF">HLH32_16340</name>
</gene>
<proteinExistence type="inferred from homology"/>
<evidence type="ECO:0000313" key="8">
    <source>
        <dbReference type="Proteomes" id="UP000562982"/>
    </source>
</evidence>
<evidence type="ECO:0000256" key="1">
    <source>
        <dbReference type="ARBA" id="ARBA00010641"/>
    </source>
</evidence>
<dbReference type="Gene3D" id="1.10.10.10">
    <property type="entry name" value="Winged helix-like DNA-binding domain superfamily/Winged helix DNA-binding domain"/>
    <property type="match status" value="1"/>
</dbReference>
<evidence type="ECO:0000256" key="2">
    <source>
        <dbReference type="ARBA" id="ARBA00023015"/>
    </source>
</evidence>
<dbReference type="InterPro" id="IPR007627">
    <property type="entry name" value="RNA_pol_sigma70_r2"/>
</dbReference>
<reference evidence="7 8" key="1">
    <citation type="submission" date="2020-04" db="EMBL/GenBank/DDBJ databases">
        <title>Description of novel Gluconacetobacter.</title>
        <authorList>
            <person name="Sombolestani A."/>
        </authorList>
    </citation>
    <scope>NUCLEOTIDE SEQUENCE [LARGE SCALE GENOMIC DNA]</scope>
    <source>
        <strain evidence="7 8">LMG 1382</strain>
    </source>
</reference>
<dbReference type="SUPFAM" id="SSF88659">
    <property type="entry name" value="Sigma3 and sigma4 domains of RNA polymerase sigma factors"/>
    <property type="match status" value="1"/>
</dbReference>
<feature type="domain" description="RNA polymerase sigma-70 region 2" evidence="5">
    <location>
        <begin position="9"/>
        <end position="76"/>
    </location>
</feature>
<dbReference type="PANTHER" id="PTHR43133">
    <property type="entry name" value="RNA POLYMERASE ECF-TYPE SIGMA FACTO"/>
    <property type="match status" value="1"/>
</dbReference>
<evidence type="ECO:0000256" key="4">
    <source>
        <dbReference type="ARBA" id="ARBA00023163"/>
    </source>
</evidence>
<dbReference type="Proteomes" id="UP000562982">
    <property type="component" value="Unassembled WGS sequence"/>
</dbReference>
<dbReference type="AlphaFoldDB" id="A0A7W4PB85"/>
<protein>
    <submittedName>
        <fullName evidence="7">RNA polymerase sigma factor</fullName>
    </submittedName>
</protein>
<comment type="caution">
    <text evidence="7">The sequence shown here is derived from an EMBL/GenBank/DDBJ whole genome shotgun (WGS) entry which is preliminary data.</text>
</comment>
<dbReference type="SUPFAM" id="SSF88946">
    <property type="entry name" value="Sigma2 domain of RNA polymerase sigma factors"/>
    <property type="match status" value="1"/>
</dbReference>
<dbReference type="NCBIfam" id="TIGR02937">
    <property type="entry name" value="sigma70-ECF"/>
    <property type="match status" value="1"/>
</dbReference>
<dbReference type="GO" id="GO:0016987">
    <property type="term" value="F:sigma factor activity"/>
    <property type="evidence" value="ECO:0007669"/>
    <property type="project" value="UniProtKB-KW"/>
</dbReference>
<keyword evidence="3" id="KW-0731">Sigma factor</keyword>
<dbReference type="InterPro" id="IPR039425">
    <property type="entry name" value="RNA_pol_sigma-70-like"/>
</dbReference>
<evidence type="ECO:0000259" key="6">
    <source>
        <dbReference type="Pfam" id="PF08281"/>
    </source>
</evidence>
<organism evidence="7 8">
    <name type="scientific">Gluconacetobacter liquefaciens</name>
    <name type="common">Acetobacter liquefaciens</name>
    <dbReference type="NCBI Taxonomy" id="89584"/>
    <lineage>
        <taxon>Bacteria</taxon>
        <taxon>Pseudomonadati</taxon>
        <taxon>Pseudomonadota</taxon>
        <taxon>Alphaproteobacteria</taxon>
        <taxon>Acetobacterales</taxon>
        <taxon>Acetobacteraceae</taxon>
        <taxon>Gluconacetobacter</taxon>
    </lineage>
</organism>
<dbReference type="GO" id="GO:0003677">
    <property type="term" value="F:DNA binding"/>
    <property type="evidence" value="ECO:0007669"/>
    <property type="project" value="InterPro"/>
</dbReference>
<feature type="domain" description="RNA polymerase sigma factor 70 region 4 type 2" evidence="6">
    <location>
        <begin position="107"/>
        <end position="159"/>
    </location>
</feature>